<dbReference type="EMBL" id="AP025739">
    <property type="protein sequence ID" value="BDI28280.1"/>
    <property type="molecule type" value="Genomic_DNA"/>
</dbReference>
<dbReference type="GO" id="GO:0016491">
    <property type="term" value="F:oxidoreductase activity"/>
    <property type="evidence" value="ECO:0007669"/>
    <property type="project" value="UniProtKB-KW"/>
</dbReference>
<dbReference type="Pfam" id="PF07731">
    <property type="entry name" value="Cu-oxidase_2"/>
    <property type="match status" value="1"/>
</dbReference>
<dbReference type="InterPro" id="IPR002355">
    <property type="entry name" value="Cu_oxidase_Cu_BS"/>
</dbReference>
<dbReference type="PROSITE" id="PS00080">
    <property type="entry name" value="MULTICOPPER_OXIDASE2"/>
    <property type="match status" value="1"/>
</dbReference>
<dbReference type="PROSITE" id="PS00079">
    <property type="entry name" value="MULTICOPPER_OXIDASE1"/>
    <property type="match status" value="1"/>
</dbReference>
<protein>
    <submittedName>
        <fullName evidence="4">Uncharacterized protein</fullName>
    </submittedName>
</protein>
<dbReference type="OrthoDB" id="9757546at2"/>
<accession>A0A402CS72</accession>
<dbReference type="KEGG" id="ccot:CCAX7_003310"/>
<dbReference type="SUPFAM" id="SSF49503">
    <property type="entry name" value="Cupredoxins"/>
    <property type="match status" value="2"/>
</dbReference>
<name>A0A402CS72_9BACT</name>
<keyword evidence="5" id="KW-1185">Reference proteome</keyword>
<keyword evidence="3" id="KW-0186">Copper</keyword>
<keyword evidence="2" id="KW-0560">Oxidoreductase</keyword>
<dbReference type="InterPro" id="IPR011706">
    <property type="entry name" value="Cu-oxidase_C"/>
</dbReference>
<proteinExistence type="predicted"/>
<dbReference type="InterPro" id="IPR008972">
    <property type="entry name" value="Cupredoxin"/>
</dbReference>
<gene>
    <name evidence="4" type="ORF">CCAX7_003310</name>
</gene>
<dbReference type="InterPro" id="IPR045087">
    <property type="entry name" value="Cu-oxidase_fam"/>
</dbReference>
<reference evidence="4 5" key="1">
    <citation type="journal article" date="2019" name="Int. J. Syst. Evol. Microbiol.">
        <title>Capsulimonas corticalis gen. nov., sp. nov., an aerobic capsulated bacterium, of a novel bacterial order, Capsulimonadales ord. nov., of the class Armatimonadia of the phylum Armatimonadetes.</title>
        <authorList>
            <person name="Li J."/>
            <person name="Kudo C."/>
            <person name="Tonouchi A."/>
        </authorList>
    </citation>
    <scope>NUCLEOTIDE SEQUENCE [LARGE SCALE GENOMIC DNA]</scope>
    <source>
        <strain evidence="4 5">AX-7</strain>
    </source>
</reference>
<dbReference type="PANTHER" id="PTHR11709">
    <property type="entry name" value="MULTI-COPPER OXIDASE"/>
    <property type="match status" value="1"/>
</dbReference>
<dbReference type="Gene3D" id="2.60.40.420">
    <property type="entry name" value="Cupredoxins - blue copper proteins"/>
    <property type="match status" value="2"/>
</dbReference>
<evidence type="ECO:0000313" key="5">
    <source>
        <dbReference type="Proteomes" id="UP000287394"/>
    </source>
</evidence>
<evidence type="ECO:0000256" key="1">
    <source>
        <dbReference type="ARBA" id="ARBA00022723"/>
    </source>
</evidence>
<evidence type="ECO:0000256" key="3">
    <source>
        <dbReference type="ARBA" id="ARBA00023008"/>
    </source>
</evidence>
<dbReference type="AlphaFoldDB" id="A0A402CS72"/>
<dbReference type="PROSITE" id="PS51318">
    <property type="entry name" value="TAT"/>
    <property type="match status" value="1"/>
</dbReference>
<dbReference type="InterPro" id="IPR019546">
    <property type="entry name" value="TAT_signal_bac_arc"/>
</dbReference>
<dbReference type="InterPro" id="IPR006311">
    <property type="entry name" value="TAT_signal"/>
</dbReference>
<dbReference type="InterPro" id="IPR011707">
    <property type="entry name" value="Cu-oxidase-like_N"/>
</dbReference>
<evidence type="ECO:0000256" key="2">
    <source>
        <dbReference type="ARBA" id="ARBA00023002"/>
    </source>
</evidence>
<evidence type="ECO:0000313" key="4">
    <source>
        <dbReference type="EMBL" id="BDI28280.1"/>
    </source>
</evidence>
<dbReference type="InterPro" id="IPR033138">
    <property type="entry name" value="Cu_oxidase_CS"/>
</dbReference>
<dbReference type="NCBIfam" id="TIGR01409">
    <property type="entry name" value="TAT_signal_seq"/>
    <property type="match status" value="1"/>
</dbReference>
<dbReference type="PANTHER" id="PTHR11709:SF394">
    <property type="entry name" value="FI03373P-RELATED"/>
    <property type="match status" value="1"/>
</dbReference>
<dbReference type="RefSeq" id="WP_119320223.1">
    <property type="nucleotide sequence ID" value="NZ_AP025739.1"/>
</dbReference>
<dbReference type="GO" id="GO:0005507">
    <property type="term" value="F:copper ion binding"/>
    <property type="evidence" value="ECO:0007669"/>
    <property type="project" value="InterPro"/>
</dbReference>
<keyword evidence="1" id="KW-0479">Metal-binding</keyword>
<dbReference type="Pfam" id="PF07732">
    <property type="entry name" value="Cu-oxidase_3"/>
    <property type="match status" value="1"/>
</dbReference>
<dbReference type="Proteomes" id="UP000287394">
    <property type="component" value="Chromosome"/>
</dbReference>
<organism evidence="4 5">
    <name type="scientific">Capsulimonas corticalis</name>
    <dbReference type="NCBI Taxonomy" id="2219043"/>
    <lineage>
        <taxon>Bacteria</taxon>
        <taxon>Bacillati</taxon>
        <taxon>Armatimonadota</taxon>
        <taxon>Armatimonadia</taxon>
        <taxon>Capsulimonadales</taxon>
        <taxon>Capsulimonadaceae</taxon>
        <taxon>Capsulimonas</taxon>
    </lineage>
</organism>
<sequence>MPSRRDFLKQAALSGAAAMLGSLPQAEASGDAPLALPAGRTLEYWIQADSLPWILAPNGRDSMTGAAYDAAQSSFVTVGYRAYSENWAALLPPDPGIGENSGIPGPILRARVGDTIVIHFKNNDVRPKPAAHSIHLEGLVREMENDGFWRSSEPNLPGTAVYPGETYTYRYTAPASAAGAWLYSDFSASRRMKGRGFDIRIYRDVPVYTRAKPQEPSELDAPVGAQFGLFGMAIIDDENTKPADRENVVIFHDLYSDDLPMLVQDFDCINGRSFLGNTPTFQARTGERVRWRIGSVGRENHVFHIHGHRWRMNGAFTDTHLLAPGTTATFDYLEDSPGEWLYHCHFTEHIMGGMAGLYVVS</sequence>